<dbReference type="RefSeq" id="WP_060839979.1">
    <property type="nucleotide sequence ID" value="NZ_PIZE01000002.1"/>
</dbReference>
<comment type="caution">
    <text evidence="1">The sequence shown here is derived from an EMBL/GenBank/DDBJ whole genome shotgun (WGS) entry which is preliminary data.</text>
</comment>
<protein>
    <recommendedName>
        <fullName evidence="3">Immunity protein 30 domain-containing protein</fullName>
    </recommendedName>
</protein>
<organism evidence="1 2">
    <name type="scientific">Pseudomonas protegens</name>
    <dbReference type="NCBI Taxonomy" id="380021"/>
    <lineage>
        <taxon>Bacteria</taxon>
        <taxon>Pseudomonadati</taxon>
        <taxon>Pseudomonadota</taxon>
        <taxon>Gammaproteobacteria</taxon>
        <taxon>Pseudomonadales</taxon>
        <taxon>Pseudomonadaceae</taxon>
        <taxon>Pseudomonas</taxon>
    </lineage>
</organism>
<reference evidence="1 2" key="1">
    <citation type="submission" date="2018-03" db="EMBL/GenBank/DDBJ databases">
        <title>Draft genome sequence of the plant growth promoting rhizobacterium Pseudomonas protegens strain BNJ-SS-45 isolated from wheat (Triticum aestivum) rhizosphere.</title>
        <authorList>
            <person name="Bajpai A."/>
            <person name="Shende K."/>
            <person name="Meena N."/>
            <person name="Upadhyayula S.R."/>
            <person name="Suravajhala P."/>
            <person name="Medicherla K.M."/>
            <person name="Johri B.N."/>
        </authorList>
    </citation>
    <scope>NUCLEOTIDE SEQUENCE [LARGE SCALE GENOMIC DNA]</scope>
    <source>
        <strain evidence="1 2">BNJ-SS-45</strain>
    </source>
</reference>
<name>A0A2T6GGS5_9PSED</name>
<evidence type="ECO:0008006" key="3">
    <source>
        <dbReference type="Google" id="ProtNLM"/>
    </source>
</evidence>
<accession>A0A2T6GGS5</accession>
<proteinExistence type="predicted"/>
<dbReference type="AlphaFoldDB" id="A0A2T6GGS5"/>
<evidence type="ECO:0000313" key="2">
    <source>
        <dbReference type="Proteomes" id="UP000244178"/>
    </source>
</evidence>
<gene>
    <name evidence="1" type="ORF">C5U62_22305</name>
</gene>
<evidence type="ECO:0000313" key="1">
    <source>
        <dbReference type="EMBL" id="PUA43370.1"/>
    </source>
</evidence>
<dbReference type="Proteomes" id="UP000244178">
    <property type="component" value="Unassembled WGS sequence"/>
</dbReference>
<dbReference type="EMBL" id="PYJM01000005">
    <property type="protein sequence ID" value="PUA43370.1"/>
    <property type="molecule type" value="Genomic_DNA"/>
</dbReference>
<sequence>MTSISDTFDQLCVLVALSYDETGDGGFESRLLDILKLVKSHPQARDLFVEKFKIMLSSRVTPLEVVEFCMRELQWEEVKCFALALYQPSINPRSHALAGLISVYEEVWPDEDLYRYYCDRSL</sequence>